<dbReference type="InterPro" id="IPR002213">
    <property type="entry name" value="UDP_glucos_trans"/>
</dbReference>
<dbReference type="Proteomes" id="UP001498398">
    <property type="component" value="Unassembled WGS sequence"/>
</dbReference>
<reference evidence="2 3" key="1">
    <citation type="submission" date="2024-01" db="EMBL/GenBank/DDBJ databases">
        <title>A draft genome for the cacao thread blight pathogen Marasmiellus scandens.</title>
        <authorList>
            <person name="Baruah I.K."/>
            <person name="Leung J."/>
            <person name="Bukari Y."/>
            <person name="Amoako-Attah I."/>
            <person name="Meinhardt L.W."/>
            <person name="Bailey B.A."/>
            <person name="Cohen S.P."/>
        </authorList>
    </citation>
    <scope>NUCLEOTIDE SEQUENCE [LARGE SCALE GENOMIC DNA]</scope>
    <source>
        <strain evidence="2 3">GH-19</strain>
    </source>
</reference>
<sequence length="520" mass="58629">MAPPAQVTSKNIFFFCILAWGHTKPVIALASRMIEARPDITITFFTFGVMYPKILAEIEKIPEKLREEVRRRFFVIDFCGMITNPMIPVPTFTGAFEALWKGKPVKCLSSGQEYRLTRPCVAVVDPFAAYAIEAIRDITLPYPGGPLHMVAWMTTPAGACIRLFGPKEMGGTGLSGRLNMKMARYGTEEEVMPLIASFTPEHTGEAVSIPGVPTMYDYEYYPQEAAISASIFEEIGKIYLSQLEGAFFVTTSPYEQDALDTVRQWLGEGNIYPIGPLSWRKDETAPEAGDEALTIAATTFLDKMKESHGEKSVVFISFGTVFWPVEEDKIWAAIEEFLVNNVPVIFAHPSPFKKPISGEELRIFRDSPIAMELQWAPQETILMHPATGWFISHGGWNSTQEAFLYRVPQIFWPYAADQPYNAALVSQVHKAGFELINVRTGQHGTRPPYRSRDLPESEQPTFTVDAVKKEIRELVVKLKGDEGLTVRKNYERLGEAVSKSWDEDGEARKTMERFFKKYID</sequence>
<evidence type="ECO:0000313" key="3">
    <source>
        <dbReference type="Proteomes" id="UP001498398"/>
    </source>
</evidence>
<name>A0ABR1JLA1_9AGAR</name>
<dbReference type="SUPFAM" id="SSF53756">
    <property type="entry name" value="UDP-Glycosyltransferase/glycogen phosphorylase"/>
    <property type="match status" value="1"/>
</dbReference>
<proteinExistence type="predicted"/>
<protein>
    <recommendedName>
        <fullName evidence="4">UDP-Glycosyltransferase/glycogen phosphorylase</fullName>
    </recommendedName>
</protein>
<evidence type="ECO:0000256" key="1">
    <source>
        <dbReference type="ARBA" id="ARBA00022679"/>
    </source>
</evidence>
<keyword evidence="3" id="KW-1185">Reference proteome</keyword>
<dbReference type="CDD" id="cd03784">
    <property type="entry name" value="GT1_Gtf-like"/>
    <property type="match status" value="1"/>
</dbReference>
<dbReference type="EMBL" id="JBANRG010000010">
    <property type="protein sequence ID" value="KAK7463092.1"/>
    <property type="molecule type" value="Genomic_DNA"/>
</dbReference>
<organism evidence="2 3">
    <name type="scientific">Marasmiellus scandens</name>
    <dbReference type="NCBI Taxonomy" id="2682957"/>
    <lineage>
        <taxon>Eukaryota</taxon>
        <taxon>Fungi</taxon>
        <taxon>Dikarya</taxon>
        <taxon>Basidiomycota</taxon>
        <taxon>Agaricomycotina</taxon>
        <taxon>Agaricomycetes</taxon>
        <taxon>Agaricomycetidae</taxon>
        <taxon>Agaricales</taxon>
        <taxon>Marasmiineae</taxon>
        <taxon>Omphalotaceae</taxon>
        <taxon>Marasmiellus</taxon>
    </lineage>
</organism>
<dbReference type="PANTHER" id="PTHR48045:SF31">
    <property type="entry name" value="UDP-GLYCOSYLTRANSFERASE 76B1-LIKE"/>
    <property type="match status" value="1"/>
</dbReference>
<gene>
    <name evidence="2" type="ORF">VKT23_007678</name>
</gene>
<dbReference type="Pfam" id="PF00201">
    <property type="entry name" value="UDPGT"/>
    <property type="match status" value="1"/>
</dbReference>
<dbReference type="PANTHER" id="PTHR48045">
    <property type="entry name" value="UDP-GLYCOSYLTRANSFERASE 72B1"/>
    <property type="match status" value="1"/>
</dbReference>
<evidence type="ECO:0000313" key="2">
    <source>
        <dbReference type="EMBL" id="KAK7463092.1"/>
    </source>
</evidence>
<accession>A0ABR1JLA1</accession>
<keyword evidence="1" id="KW-0808">Transferase</keyword>
<evidence type="ECO:0008006" key="4">
    <source>
        <dbReference type="Google" id="ProtNLM"/>
    </source>
</evidence>
<dbReference type="Gene3D" id="3.40.50.2000">
    <property type="entry name" value="Glycogen Phosphorylase B"/>
    <property type="match status" value="2"/>
</dbReference>
<comment type="caution">
    <text evidence="2">The sequence shown here is derived from an EMBL/GenBank/DDBJ whole genome shotgun (WGS) entry which is preliminary data.</text>
</comment>